<reference evidence="1" key="1">
    <citation type="submission" date="2022-12" db="EMBL/GenBank/DDBJ databases">
        <authorList>
            <person name="Petersen C."/>
        </authorList>
    </citation>
    <scope>NUCLEOTIDE SEQUENCE</scope>
    <source>
        <strain evidence="1">IBT 17660</strain>
    </source>
</reference>
<gene>
    <name evidence="1" type="ORF">N7530_008891</name>
</gene>
<keyword evidence="2" id="KW-1185">Reference proteome</keyword>
<organism evidence="1 2">
    <name type="scientific">Penicillium desertorum</name>
    <dbReference type="NCBI Taxonomy" id="1303715"/>
    <lineage>
        <taxon>Eukaryota</taxon>
        <taxon>Fungi</taxon>
        <taxon>Dikarya</taxon>
        <taxon>Ascomycota</taxon>
        <taxon>Pezizomycotina</taxon>
        <taxon>Eurotiomycetes</taxon>
        <taxon>Eurotiomycetidae</taxon>
        <taxon>Eurotiales</taxon>
        <taxon>Aspergillaceae</taxon>
        <taxon>Penicillium</taxon>
    </lineage>
</organism>
<dbReference type="OrthoDB" id="2841294at2759"/>
<accession>A0A9X0BLF0</accession>
<reference evidence="1" key="2">
    <citation type="journal article" date="2023" name="IMA Fungus">
        <title>Comparative genomic study of the Penicillium genus elucidates a diverse pangenome and 15 lateral gene transfer events.</title>
        <authorList>
            <person name="Petersen C."/>
            <person name="Sorensen T."/>
            <person name="Nielsen M.R."/>
            <person name="Sondergaard T.E."/>
            <person name="Sorensen J.L."/>
            <person name="Fitzpatrick D.A."/>
            <person name="Frisvad J.C."/>
            <person name="Nielsen K.L."/>
        </authorList>
    </citation>
    <scope>NUCLEOTIDE SEQUENCE</scope>
    <source>
        <strain evidence="1">IBT 17660</strain>
    </source>
</reference>
<dbReference type="AlphaFoldDB" id="A0A9X0BLF0"/>
<sequence>MLPLIQTENAKHGDFDPRYYEASQPPYQNFTVKVPKLIAAGNAQINVAHAALVGAATFPYLESMNRTVVVI</sequence>
<dbReference type="EMBL" id="JAPWDO010000005">
    <property type="protein sequence ID" value="KAJ5471534.1"/>
    <property type="molecule type" value="Genomic_DNA"/>
</dbReference>
<evidence type="ECO:0000313" key="2">
    <source>
        <dbReference type="Proteomes" id="UP001147760"/>
    </source>
</evidence>
<name>A0A9X0BLF0_9EURO</name>
<protein>
    <submittedName>
        <fullName evidence="1">Uncharacterized protein</fullName>
    </submittedName>
</protein>
<proteinExistence type="predicted"/>
<dbReference type="Proteomes" id="UP001147760">
    <property type="component" value="Unassembled WGS sequence"/>
</dbReference>
<comment type="caution">
    <text evidence="1">The sequence shown here is derived from an EMBL/GenBank/DDBJ whole genome shotgun (WGS) entry which is preliminary data.</text>
</comment>
<evidence type="ECO:0000313" key="1">
    <source>
        <dbReference type="EMBL" id="KAJ5471534.1"/>
    </source>
</evidence>